<evidence type="ECO:0000313" key="1">
    <source>
        <dbReference type="EMBL" id="JAP18629.1"/>
    </source>
</evidence>
<dbReference type="EMBL" id="GEDG01021048">
    <property type="protein sequence ID" value="JAP18629.1"/>
    <property type="molecule type" value="Transcribed_RNA"/>
</dbReference>
<sequence length="100" mass="12062">MLQYSRKEQSKDCKRESLLLTVARFPSENFYSEHNLKSKGLIYSLVFFWKEHIKNCPSEQLFLTVLVSRLGKPLHKYLHMNPYVCYILYIHIYSTKGERW</sequence>
<organism evidence="1">
    <name type="scientific">Solanum chacoense</name>
    <name type="common">Chaco potato</name>
    <dbReference type="NCBI Taxonomy" id="4108"/>
    <lineage>
        <taxon>Eukaryota</taxon>
        <taxon>Viridiplantae</taxon>
        <taxon>Streptophyta</taxon>
        <taxon>Embryophyta</taxon>
        <taxon>Tracheophyta</taxon>
        <taxon>Spermatophyta</taxon>
        <taxon>Magnoliopsida</taxon>
        <taxon>eudicotyledons</taxon>
        <taxon>Gunneridae</taxon>
        <taxon>Pentapetalae</taxon>
        <taxon>asterids</taxon>
        <taxon>lamiids</taxon>
        <taxon>Solanales</taxon>
        <taxon>Solanaceae</taxon>
        <taxon>Solanoideae</taxon>
        <taxon>Solaneae</taxon>
        <taxon>Solanum</taxon>
    </lineage>
</organism>
<protein>
    <submittedName>
        <fullName evidence="1">Putative ovule protein</fullName>
    </submittedName>
</protein>
<name>A0A0V0HE02_SOLCH</name>
<dbReference type="AlphaFoldDB" id="A0A0V0HE02"/>
<proteinExistence type="predicted"/>
<reference evidence="1" key="1">
    <citation type="submission" date="2015-12" db="EMBL/GenBank/DDBJ databases">
        <title>Gene expression during late stages of embryo sac development: a critical building block for successful pollen-pistil interactions.</title>
        <authorList>
            <person name="Liu Y."/>
            <person name="Joly V."/>
            <person name="Sabar M."/>
            <person name="Matton D.P."/>
        </authorList>
    </citation>
    <scope>NUCLEOTIDE SEQUENCE</scope>
</reference>
<accession>A0A0V0HE02</accession>